<evidence type="ECO:0000256" key="13">
    <source>
        <dbReference type="ARBA" id="ARBA00023136"/>
    </source>
</evidence>
<evidence type="ECO:0000256" key="6">
    <source>
        <dbReference type="ARBA" id="ARBA00022723"/>
    </source>
</evidence>
<evidence type="ECO:0000256" key="21">
    <source>
        <dbReference type="PIRSR" id="PIRSR602401-1"/>
    </source>
</evidence>
<dbReference type="GO" id="GO:0008289">
    <property type="term" value="F:lipid binding"/>
    <property type="evidence" value="ECO:0007669"/>
    <property type="project" value="UniProtKB-KW"/>
</dbReference>
<dbReference type="PANTHER" id="PTHR24289">
    <property type="entry name" value="STEROID 17-ALPHA-HYDROXYLASE/17,20 LYASE"/>
    <property type="match status" value="1"/>
</dbReference>
<evidence type="ECO:0000256" key="8">
    <source>
        <dbReference type="ARBA" id="ARBA00022848"/>
    </source>
</evidence>
<gene>
    <name evidence="25" type="ORF">MEDL_68896</name>
</gene>
<evidence type="ECO:0000256" key="2">
    <source>
        <dbReference type="ARBA" id="ARBA00004524"/>
    </source>
</evidence>
<evidence type="ECO:0000256" key="11">
    <source>
        <dbReference type="ARBA" id="ARBA00023033"/>
    </source>
</evidence>
<dbReference type="Proteomes" id="UP000683360">
    <property type="component" value="Unassembled WGS sequence"/>
</dbReference>
<evidence type="ECO:0000256" key="10">
    <source>
        <dbReference type="ARBA" id="ARBA00023004"/>
    </source>
</evidence>
<dbReference type="GO" id="GO:0042448">
    <property type="term" value="P:progesterone metabolic process"/>
    <property type="evidence" value="ECO:0007669"/>
    <property type="project" value="TreeGrafter"/>
</dbReference>
<evidence type="ECO:0000256" key="15">
    <source>
        <dbReference type="ARBA" id="ARBA00044116"/>
    </source>
</evidence>
<dbReference type="GO" id="GO:0008610">
    <property type="term" value="P:lipid biosynthetic process"/>
    <property type="evidence" value="ECO:0007669"/>
    <property type="project" value="UniProtKB-ARBA"/>
</dbReference>
<dbReference type="InterPro" id="IPR017972">
    <property type="entry name" value="Cyt_P450_CS"/>
</dbReference>
<evidence type="ECO:0000313" key="25">
    <source>
        <dbReference type="EMBL" id="CAG2257592.1"/>
    </source>
</evidence>
<dbReference type="EC" id="1.14.14.16" evidence="14"/>
<organism evidence="25 26">
    <name type="scientific">Mytilus edulis</name>
    <name type="common">Blue mussel</name>
    <dbReference type="NCBI Taxonomy" id="6550"/>
    <lineage>
        <taxon>Eukaryota</taxon>
        <taxon>Metazoa</taxon>
        <taxon>Spiralia</taxon>
        <taxon>Lophotrochozoa</taxon>
        <taxon>Mollusca</taxon>
        <taxon>Bivalvia</taxon>
        <taxon>Autobranchia</taxon>
        <taxon>Pteriomorphia</taxon>
        <taxon>Mytilida</taxon>
        <taxon>Mytiloidea</taxon>
        <taxon>Mytilidae</taxon>
        <taxon>Mytilinae</taxon>
        <taxon>Mytilus</taxon>
    </lineage>
</organism>
<comment type="similarity">
    <text evidence="4 22">Belongs to the cytochrome P450 family.</text>
</comment>
<feature type="coiled-coil region" evidence="23">
    <location>
        <begin position="303"/>
        <end position="332"/>
    </location>
</feature>
<dbReference type="PRINTS" id="PR00385">
    <property type="entry name" value="P450"/>
</dbReference>
<dbReference type="Pfam" id="PF00067">
    <property type="entry name" value="p450"/>
    <property type="match status" value="1"/>
</dbReference>
<evidence type="ECO:0000256" key="22">
    <source>
        <dbReference type="RuleBase" id="RU000461"/>
    </source>
</evidence>
<sequence length="540" mass="61663">MLKALIVCLPERLGVLSIYSKDSFLKLKIYYRAANQKRMLSSVISTLNIQAVLIGLVVVLVVYKLRQRWKYNLPPGPICWPLIGSYEVIQAKFLHEIFVKYAKKYGPVFTVSAGSYHMVVLNDINSVTEALVKSKADFADRPFYHSDHMFTEGSKDIVFAKYTPTWKLHRKIAVKALRQYMAGNRLEEILHASMKLCLPLMAKENGAFNPENYIDLMVFNILNGVCFGKSVEVDDPDFIKFMKLNKKMNEMTGNGFVEDMFPIMFKIWTTYKYRTSNNMNNELISIIKRKFEEHEETFDLDNIRDFTDSLILARKEAEQEENEEILSKLSDTHLRQTLKDIFTAGIETSTITLRFAVRYMAGLPDIQSKVQEEIDRVVGKDRLPTVKDRENLSYTEATLHEAMRLGTSVPLGIPHSTLCDTRVGGYDVPKDTTVVINHWALHNDPNQWKDVNKFDPTRFLDENGKLGKKQDSWLPFSAGRRGCLGESVAKPELHLIFATIMQKFKITLPEGTNPEIELAGSGIVAIPAPYTVILKERNVL</sequence>
<evidence type="ECO:0000256" key="1">
    <source>
        <dbReference type="ARBA" id="ARBA00004184"/>
    </source>
</evidence>
<evidence type="ECO:0000256" key="16">
    <source>
        <dbReference type="ARBA" id="ARBA00044217"/>
    </source>
</evidence>
<keyword evidence="8" id="KW-0492">Microsome</keyword>
<dbReference type="InterPro" id="IPR001128">
    <property type="entry name" value="Cyt_P450"/>
</dbReference>
<dbReference type="GO" id="GO:0004508">
    <property type="term" value="F:steroid 17-alpha-monooxygenase activity"/>
    <property type="evidence" value="ECO:0007669"/>
    <property type="project" value="TreeGrafter"/>
</dbReference>
<evidence type="ECO:0000256" key="9">
    <source>
        <dbReference type="ARBA" id="ARBA00023002"/>
    </source>
</evidence>
<evidence type="ECO:0000256" key="17">
    <source>
        <dbReference type="ARBA" id="ARBA00044265"/>
    </source>
</evidence>
<dbReference type="PRINTS" id="PR00463">
    <property type="entry name" value="EP450I"/>
</dbReference>
<evidence type="ECO:0000256" key="12">
    <source>
        <dbReference type="ARBA" id="ARBA00023121"/>
    </source>
</evidence>
<evidence type="ECO:0000256" key="14">
    <source>
        <dbReference type="ARBA" id="ARBA00044040"/>
    </source>
</evidence>
<proteinExistence type="inferred from homology"/>
<reference evidence="25" key="1">
    <citation type="submission" date="2021-03" db="EMBL/GenBank/DDBJ databases">
        <authorList>
            <person name="Bekaert M."/>
        </authorList>
    </citation>
    <scope>NUCLEOTIDE SEQUENCE</scope>
</reference>
<keyword evidence="9 22" id="KW-0560">Oxidoreductase</keyword>
<evidence type="ECO:0000256" key="4">
    <source>
        <dbReference type="ARBA" id="ARBA00010617"/>
    </source>
</evidence>
<evidence type="ECO:0000313" key="26">
    <source>
        <dbReference type="Proteomes" id="UP000683360"/>
    </source>
</evidence>
<accession>A0A8S3VIF9</accession>
<name>A0A8S3VIF9_MYTED</name>
<keyword evidence="24" id="KW-0812">Transmembrane</keyword>
<comment type="caution">
    <text evidence="25">The sequence shown here is derived from an EMBL/GenBank/DDBJ whole genome shotgun (WGS) entry which is preliminary data.</text>
</comment>
<dbReference type="InterPro" id="IPR002401">
    <property type="entry name" value="Cyt_P450_E_grp-I"/>
</dbReference>
<dbReference type="GO" id="GO:0005789">
    <property type="term" value="C:endoplasmic reticulum membrane"/>
    <property type="evidence" value="ECO:0007669"/>
    <property type="project" value="UniProtKB-SubCell"/>
</dbReference>
<dbReference type="GO" id="GO:0042446">
    <property type="term" value="P:hormone biosynthetic process"/>
    <property type="evidence" value="ECO:0007669"/>
    <property type="project" value="TreeGrafter"/>
</dbReference>
<keyword evidence="13 24" id="KW-0472">Membrane</keyword>
<keyword evidence="7" id="KW-0256">Endoplasmic reticulum</keyword>
<keyword evidence="23" id="KW-0175">Coiled coil</keyword>
<dbReference type="EMBL" id="CAJPWZ010003331">
    <property type="protein sequence ID" value="CAG2257592.1"/>
    <property type="molecule type" value="Genomic_DNA"/>
</dbReference>
<dbReference type="GO" id="GO:0005506">
    <property type="term" value="F:iron ion binding"/>
    <property type="evidence" value="ECO:0007669"/>
    <property type="project" value="InterPro"/>
</dbReference>
<keyword evidence="5 21" id="KW-0349">Heme</keyword>
<evidence type="ECO:0000256" key="5">
    <source>
        <dbReference type="ARBA" id="ARBA00022617"/>
    </source>
</evidence>
<keyword evidence="11 22" id="KW-0503">Monooxygenase</keyword>
<comment type="subcellular location">
    <subcellularLocation>
        <location evidence="1">Endomembrane system</location>
        <topology evidence="1">Peripheral membrane protein</topology>
    </subcellularLocation>
    <subcellularLocation>
        <location evidence="3">Endoplasmic reticulum membrane</location>
    </subcellularLocation>
    <subcellularLocation>
        <location evidence="2">Microsome membrane</location>
    </subcellularLocation>
</comment>
<dbReference type="GO" id="GO:0020037">
    <property type="term" value="F:heme binding"/>
    <property type="evidence" value="ECO:0007669"/>
    <property type="project" value="InterPro"/>
</dbReference>
<comment type="cofactor">
    <cofactor evidence="21">
        <name>heme</name>
        <dbReference type="ChEBI" id="CHEBI:30413"/>
    </cofactor>
</comment>
<evidence type="ECO:0000256" key="20">
    <source>
        <dbReference type="ARBA" id="ARBA00044342"/>
    </source>
</evidence>
<feature type="transmembrane region" description="Helical" evidence="24">
    <location>
        <begin position="38"/>
        <end position="63"/>
    </location>
</feature>
<evidence type="ECO:0000256" key="18">
    <source>
        <dbReference type="ARBA" id="ARBA00044282"/>
    </source>
</evidence>
<dbReference type="OrthoDB" id="639466at2759"/>
<protein>
    <recommendedName>
        <fullName evidence="15">Steroid 21-hydroxylase</fullName>
        <ecNumber evidence="14">1.14.14.16</ecNumber>
    </recommendedName>
    <alternativeName>
        <fullName evidence="19">21-OHase</fullName>
    </alternativeName>
    <alternativeName>
        <fullName evidence="16">Cytochrome P-450c21</fullName>
    </alternativeName>
    <alternativeName>
        <fullName evidence="20">Cytochrome P450 21</fullName>
    </alternativeName>
    <alternativeName>
        <fullName evidence="18">Cytochrome P450 XXI</fullName>
    </alternativeName>
    <alternativeName>
        <fullName evidence="17">Cytochrome P450-C21</fullName>
    </alternativeName>
</protein>
<keyword evidence="10 21" id="KW-0408">Iron</keyword>
<dbReference type="SUPFAM" id="SSF48264">
    <property type="entry name" value="Cytochrome P450"/>
    <property type="match status" value="1"/>
</dbReference>
<evidence type="ECO:0000256" key="19">
    <source>
        <dbReference type="ARBA" id="ARBA00044304"/>
    </source>
</evidence>
<dbReference type="Gene3D" id="1.10.630.10">
    <property type="entry name" value="Cytochrome P450"/>
    <property type="match status" value="1"/>
</dbReference>
<dbReference type="InterPro" id="IPR036396">
    <property type="entry name" value="Cyt_P450_sf"/>
</dbReference>
<evidence type="ECO:0000256" key="23">
    <source>
        <dbReference type="SAM" id="Coils"/>
    </source>
</evidence>
<dbReference type="PANTHER" id="PTHR24289:SF20">
    <property type="entry name" value="STEROID 17-ALPHA-HYDROXYLASE_17,20 LYASE"/>
    <property type="match status" value="1"/>
</dbReference>
<keyword evidence="26" id="KW-1185">Reference proteome</keyword>
<dbReference type="FunFam" id="1.10.630.10:FF:000049">
    <property type="entry name" value="steroid 21-hydroxylase isoform X1"/>
    <property type="match status" value="1"/>
</dbReference>
<dbReference type="PROSITE" id="PS00086">
    <property type="entry name" value="CYTOCHROME_P450"/>
    <property type="match status" value="1"/>
</dbReference>
<evidence type="ECO:0000256" key="7">
    <source>
        <dbReference type="ARBA" id="ARBA00022824"/>
    </source>
</evidence>
<evidence type="ECO:0000256" key="3">
    <source>
        <dbReference type="ARBA" id="ARBA00004586"/>
    </source>
</evidence>
<keyword evidence="12" id="KW-0446">Lipid-binding</keyword>
<feature type="binding site" description="axial binding residue" evidence="21">
    <location>
        <position position="483"/>
    </location>
    <ligand>
        <name>heme</name>
        <dbReference type="ChEBI" id="CHEBI:30413"/>
    </ligand>
    <ligandPart>
        <name>Fe</name>
        <dbReference type="ChEBI" id="CHEBI:18248"/>
    </ligandPart>
</feature>
<evidence type="ECO:0000256" key="24">
    <source>
        <dbReference type="SAM" id="Phobius"/>
    </source>
</evidence>
<keyword evidence="6 21" id="KW-0479">Metal-binding</keyword>
<keyword evidence="24" id="KW-1133">Transmembrane helix</keyword>
<dbReference type="AlphaFoldDB" id="A0A8S3VIF9"/>
<dbReference type="GO" id="GO:0004509">
    <property type="term" value="F:steroid 21-monooxygenase activity"/>
    <property type="evidence" value="ECO:0007669"/>
    <property type="project" value="UniProtKB-EC"/>
</dbReference>